<dbReference type="Gene3D" id="3.20.20.30">
    <property type="entry name" value="Luciferase-like domain"/>
    <property type="match status" value="1"/>
</dbReference>
<organism evidence="4 5">
    <name type="scientific">Actinophytocola xanthii</name>
    <dbReference type="NCBI Taxonomy" id="1912961"/>
    <lineage>
        <taxon>Bacteria</taxon>
        <taxon>Bacillati</taxon>
        <taxon>Actinomycetota</taxon>
        <taxon>Actinomycetes</taxon>
        <taxon>Pseudonocardiales</taxon>
        <taxon>Pseudonocardiaceae</taxon>
    </lineage>
</organism>
<keyword evidence="2" id="KW-0503">Monooxygenase</keyword>
<gene>
    <name evidence="4" type="ORF">BU204_24745</name>
</gene>
<dbReference type="OrthoDB" id="5241801at2"/>
<dbReference type="EMBL" id="MSIE01000047">
    <property type="protein sequence ID" value="OLF14946.1"/>
    <property type="molecule type" value="Genomic_DNA"/>
</dbReference>
<comment type="caution">
    <text evidence="4">The sequence shown here is derived from an EMBL/GenBank/DDBJ whole genome shotgun (WGS) entry which is preliminary data.</text>
</comment>
<name>A0A1Q8CKS1_9PSEU</name>
<evidence type="ECO:0000259" key="3">
    <source>
        <dbReference type="Pfam" id="PF00296"/>
    </source>
</evidence>
<protein>
    <recommendedName>
        <fullName evidence="3">Luciferase-like domain-containing protein</fullName>
    </recommendedName>
</protein>
<dbReference type="GO" id="GO:0005829">
    <property type="term" value="C:cytosol"/>
    <property type="evidence" value="ECO:0007669"/>
    <property type="project" value="TreeGrafter"/>
</dbReference>
<dbReference type="SUPFAM" id="SSF51679">
    <property type="entry name" value="Bacterial luciferase-like"/>
    <property type="match status" value="1"/>
</dbReference>
<keyword evidence="5" id="KW-1185">Reference proteome</keyword>
<evidence type="ECO:0000256" key="2">
    <source>
        <dbReference type="ARBA" id="ARBA00023033"/>
    </source>
</evidence>
<dbReference type="Pfam" id="PF00296">
    <property type="entry name" value="Bac_luciferase"/>
    <property type="match status" value="1"/>
</dbReference>
<evidence type="ECO:0000256" key="1">
    <source>
        <dbReference type="ARBA" id="ARBA00023002"/>
    </source>
</evidence>
<dbReference type="GO" id="GO:0016705">
    <property type="term" value="F:oxidoreductase activity, acting on paired donors, with incorporation or reduction of molecular oxygen"/>
    <property type="evidence" value="ECO:0007669"/>
    <property type="project" value="InterPro"/>
</dbReference>
<dbReference type="RefSeq" id="WP_075128140.1">
    <property type="nucleotide sequence ID" value="NZ_MSIE01000047.1"/>
</dbReference>
<sequence length="326" mass="34950">MPAPTFGLLHDFRRPEGGPGSSYADYYAECLEEVVVAERLGFTAVWLSEHHLTRDGMTPSPLVLAAGVATRTSRIGIGTSVLVLPLHHPLRVAEDAAVADLLSNGRLLLGVGQGYAEHEFAAFGVDRRRRASLLEEAVPILSQALGTGRVTAAGRHWSFDDVPVTPSPLRAVPIYVGEVTEAGLRRAARLGDAVIVYCATPADLRARRALLDSVLADSALPPVPLVCTSVLHVARDPDLAWAEAARGIAYLEGELAGYRDRSSGPAPNRADYLVGTPEEVADRLVALHRDVGFSHFAHWARLPGLSHARAVESLRLVAEEVVPALR</sequence>
<dbReference type="Proteomes" id="UP000185596">
    <property type="component" value="Unassembled WGS sequence"/>
</dbReference>
<evidence type="ECO:0000313" key="4">
    <source>
        <dbReference type="EMBL" id="OLF14946.1"/>
    </source>
</evidence>
<dbReference type="InterPro" id="IPR036661">
    <property type="entry name" value="Luciferase-like_sf"/>
</dbReference>
<dbReference type="InterPro" id="IPR050766">
    <property type="entry name" value="Bact_Lucif_Oxidored"/>
</dbReference>
<reference evidence="4 5" key="1">
    <citation type="submission" date="2016-12" db="EMBL/GenBank/DDBJ databases">
        <title>The draft genome sequence of Actinophytocola sp. 11-183.</title>
        <authorList>
            <person name="Wang W."/>
            <person name="Yuan L."/>
        </authorList>
    </citation>
    <scope>NUCLEOTIDE SEQUENCE [LARGE SCALE GENOMIC DNA]</scope>
    <source>
        <strain evidence="4 5">11-183</strain>
    </source>
</reference>
<dbReference type="GO" id="GO:0004497">
    <property type="term" value="F:monooxygenase activity"/>
    <property type="evidence" value="ECO:0007669"/>
    <property type="project" value="UniProtKB-KW"/>
</dbReference>
<keyword evidence="1" id="KW-0560">Oxidoreductase</keyword>
<dbReference type="PANTHER" id="PTHR30137:SF8">
    <property type="entry name" value="BLR5498 PROTEIN"/>
    <property type="match status" value="1"/>
</dbReference>
<accession>A0A1Q8CKS1</accession>
<dbReference type="AlphaFoldDB" id="A0A1Q8CKS1"/>
<evidence type="ECO:0000313" key="5">
    <source>
        <dbReference type="Proteomes" id="UP000185596"/>
    </source>
</evidence>
<dbReference type="STRING" id="1912961.BU204_24745"/>
<feature type="domain" description="Luciferase-like" evidence="3">
    <location>
        <begin position="18"/>
        <end position="289"/>
    </location>
</feature>
<proteinExistence type="predicted"/>
<dbReference type="InterPro" id="IPR011251">
    <property type="entry name" value="Luciferase-like_dom"/>
</dbReference>
<dbReference type="PANTHER" id="PTHR30137">
    <property type="entry name" value="LUCIFERASE-LIKE MONOOXYGENASE"/>
    <property type="match status" value="1"/>
</dbReference>